<feature type="domain" description="Carrier" evidence="4">
    <location>
        <begin position="81"/>
        <end position="156"/>
    </location>
</feature>
<dbReference type="Gene3D" id="3.30.300.30">
    <property type="match status" value="1"/>
</dbReference>
<dbReference type="GO" id="GO:0044550">
    <property type="term" value="P:secondary metabolite biosynthetic process"/>
    <property type="evidence" value="ECO:0007669"/>
    <property type="project" value="TreeGrafter"/>
</dbReference>
<dbReference type="Proteomes" id="UP000381093">
    <property type="component" value="Unassembled WGS sequence"/>
</dbReference>
<dbReference type="InterPro" id="IPR006162">
    <property type="entry name" value="Ppantetheine_attach_site"/>
</dbReference>
<evidence type="ECO:0000256" key="3">
    <source>
        <dbReference type="ARBA" id="ARBA00022553"/>
    </source>
</evidence>
<dbReference type="PANTHER" id="PTHR45527">
    <property type="entry name" value="NONRIBOSOMAL PEPTIDE SYNTHETASE"/>
    <property type="match status" value="1"/>
</dbReference>
<dbReference type="PANTHER" id="PTHR45527:SF14">
    <property type="entry name" value="PLIPASTATIN SYNTHASE SUBUNIT B"/>
    <property type="match status" value="1"/>
</dbReference>
<evidence type="ECO:0000313" key="6">
    <source>
        <dbReference type="Proteomes" id="UP000381093"/>
    </source>
</evidence>
<dbReference type="GO" id="GO:0043041">
    <property type="term" value="P:amino acid activation for nonribosomal peptide biosynthetic process"/>
    <property type="evidence" value="ECO:0007669"/>
    <property type="project" value="TreeGrafter"/>
</dbReference>
<evidence type="ECO:0000256" key="1">
    <source>
        <dbReference type="ARBA" id="ARBA00001957"/>
    </source>
</evidence>
<dbReference type="SMART" id="SM00823">
    <property type="entry name" value="PKS_PP"/>
    <property type="match status" value="1"/>
</dbReference>
<evidence type="ECO:0000256" key="2">
    <source>
        <dbReference type="ARBA" id="ARBA00022450"/>
    </source>
</evidence>
<dbReference type="PROSITE" id="PS50075">
    <property type="entry name" value="CARRIER"/>
    <property type="match status" value="1"/>
</dbReference>
<dbReference type="InterPro" id="IPR020806">
    <property type="entry name" value="PKS_PP-bd"/>
</dbReference>
<evidence type="ECO:0000313" key="5">
    <source>
        <dbReference type="EMBL" id="VVO45237.1"/>
    </source>
</evidence>
<dbReference type="Pfam" id="PF00550">
    <property type="entry name" value="PP-binding"/>
    <property type="match status" value="1"/>
</dbReference>
<dbReference type="SUPFAM" id="SSF56801">
    <property type="entry name" value="Acetyl-CoA synthetase-like"/>
    <property type="match status" value="1"/>
</dbReference>
<proteinExistence type="predicted"/>
<keyword evidence="3" id="KW-0597">Phosphoprotein</keyword>
<dbReference type="GO" id="GO:0031177">
    <property type="term" value="F:phosphopantetheine binding"/>
    <property type="evidence" value="ECO:0007669"/>
    <property type="project" value="InterPro"/>
</dbReference>
<name>A0A5E7G467_PSEFL</name>
<dbReference type="EMBL" id="CABVHW010000088">
    <property type="protein sequence ID" value="VVO45237.1"/>
    <property type="molecule type" value="Genomic_DNA"/>
</dbReference>
<dbReference type="PROSITE" id="PS00012">
    <property type="entry name" value="PHOSPHOPANTETHEINE"/>
    <property type="match status" value="1"/>
</dbReference>
<reference evidence="5 6" key="1">
    <citation type="submission" date="2019-09" db="EMBL/GenBank/DDBJ databases">
        <authorList>
            <person name="Chandra G."/>
            <person name="Truman W A."/>
        </authorList>
    </citation>
    <scope>NUCLEOTIDE SEQUENCE [LARGE SCALE GENOMIC DNA]</scope>
    <source>
        <strain evidence="5">PS710</strain>
    </source>
</reference>
<dbReference type="AlphaFoldDB" id="A0A5E7G467"/>
<dbReference type="InterPro" id="IPR009081">
    <property type="entry name" value="PP-bd_ACP"/>
</dbReference>
<evidence type="ECO:0000259" key="4">
    <source>
        <dbReference type="PROSITE" id="PS50075"/>
    </source>
</evidence>
<accession>A0A5E7G467</accession>
<dbReference type="FunFam" id="1.10.1200.10:FF:000005">
    <property type="entry name" value="Nonribosomal peptide synthetase 1"/>
    <property type="match status" value="1"/>
</dbReference>
<dbReference type="GO" id="GO:0005829">
    <property type="term" value="C:cytosol"/>
    <property type="evidence" value="ECO:0007669"/>
    <property type="project" value="TreeGrafter"/>
</dbReference>
<gene>
    <name evidence="5" type="primary">lgrD_2</name>
    <name evidence="5" type="ORF">PS710_06604</name>
</gene>
<sequence length="178" mass="20167">MQEGSNGKHLVGYLVAAETTLNPTERLERIKHRLRAELPEYMVPLHWLWLERMPLNANGKLDRKALPALEIGQLQSQDYQAPRSSLEQTLADIWAEVLKVEKVGIRDNFFELGGHSLLATQIASRVQKTLQRDVPLRAMFECSTVEELAEHIEGLAASDITEEKVDRLNDLMAELEGL</sequence>
<protein>
    <submittedName>
        <fullName evidence="5">Linear gramicidin synthase subunit D</fullName>
    </submittedName>
</protein>
<comment type="cofactor">
    <cofactor evidence="1">
        <name>pantetheine 4'-phosphate</name>
        <dbReference type="ChEBI" id="CHEBI:47942"/>
    </cofactor>
</comment>
<dbReference type="SUPFAM" id="SSF47336">
    <property type="entry name" value="ACP-like"/>
    <property type="match status" value="1"/>
</dbReference>
<dbReference type="InterPro" id="IPR036736">
    <property type="entry name" value="ACP-like_sf"/>
</dbReference>
<dbReference type="Gene3D" id="1.10.1200.10">
    <property type="entry name" value="ACP-like"/>
    <property type="match status" value="1"/>
</dbReference>
<organism evidence="5 6">
    <name type="scientific">Pseudomonas fluorescens</name>
    <dbReference type="NCBI Taxonomy" id="294"/>
    <lineage>
        <taxon>Bacteria</taxon>
        <taxon>Pseudomonadati</taxon>
        <taxon>Pseudomonadota</taxon>
        <taxon>Gammaproteobacteria</taxon>
        <taxon>Pseudomonadales</taxon>
        <taxon>Pseudomonadaceae</taxon>
        <taxon>Pseudomonas</taxon>
    </lineage>
</organism>
<dbReference type="InterPro" id="IPR045851">
    <property type="entry name" value="AMP-bd_C_sf"/>
</dbReference>
<keyword evidence="2" id="KW-0596">Phosphopantetheine</keyword>